<feature type="chain" id="PRO_5031172094" description="Secreted protein" evidence="2">
    <location>
        <begin position="23"/>
        <end position="135"/>
    </location>
</feature>
<organism evidence="3 4">
    <name type="scientific">Thermoactinomyces mirandus</name>
    <dbReference type="NCBI Taxonomy" id="2756294"/>
    <lineage>
        <taxon>Bacteria</taxon>
        <taxon>Bacillati</taxon>
        <taxon>Bacillota</taxon>
        <taxon>Bacilli</taxon>
        <taxon>Bacillales</taxon>
        <taxon>Thermoactinomycetaceae</taxon>
        <taxon>Thermoactinomyces</taxon>
    </lineage>
</organism>
<gene>
    <name evidence="3" type="ORF">H2C83_06520</name>
</gene>
<evidence type="ECO:0000256" key="2">
    <source>
        <dbReference type="SAM" id="SignalP"/>
    </source>
</evidence>
<feature type="region of interest" description="Disordered" evidence="1">
    <location>
        <begin position="38"/>
        <end position="95"/>
    </location>
</feature>
<evidence type="ECO:0008006" key="5">
    <source>
        <dbReference type="Google" id="ProtNLM"/>
    </source>
</evidence>
<dbReference type="EMBL" id="JACEOL010000022">
    <property type="protein sequence ID" value="MBA4601977.1"/>
    <property type="molecule type" value="Genomic_DNA"/>
</dbReference>
<feature type="compositionally biased region" description="Basic and acidic residues" evidence="1">
    <location>
        <begin position="60"/>
        <end position="69"/>
    </location>
</feature>
<reference evidence="3 4" key="1">
    <citation type="submission" date="2020-07" db="EMBL/GenBank/DDBJ databases">
        <title>Thermoactinomyces phylogeny.</title>
        <authorList>
            <person name="Dunlap C."/>
        </authorList>
    </citation>
    <scope>NUCLEOTIDE SEQUENCE [LARGE SCALE GENOMIC DNA]</scope>
    <source>
        <strain evidence="3 4">AMNI-1</strain>
    </source>
</reference>
<proteinExistence type="predicted"/>
<evidence type="ECO:0000313" key="3">
    <source>
        <dbReference type="EMBL" id="MBA4601977.1"/>
    </source>
</evidence>
<dbReference type="AlphaFoldDB" id="A0A7W1XRI6"/>
<dbReference type="Proteomes" id="UP000538292">
    <property type="component" value="Unassembled WGS sequence"/>
</dbReference>
<name>A0A7W1XRI6_9BACL</name>
<evidence type="ECO:0000256" key="1">
    <source>
        <dbReference type="SAM" id="MobiDB-lite"/>
    </source>
</evidence>
<accession>A0A7W1XRI6</accession>
<evidence type="ECO:0000313" key="4">
    <source>
        <dbReference type="Proteomes" id="UP000538292"/>
    </source>
</evidence>
<dbReference type="RefSeq" id="WP_181739037.1">
    <property type="nucleotide sequence ID" value="NZ_JACEOL010000022.1"/>
</dbReference>
<feature type="signal peptide" evidence="2">
    <location>
        <begin position="1"/>
        <end position="22"/>
    </location>
</feature>
<sequence>MKMHLRWFFALLIMLTGSFAFASGVGYANPGGFDVPEVHEDFGQFDHAPGSQQEQPINDTEVKQRKKEPGTSSPNQSRKDGNGPRKRLQLSGIGQKKKHLLFGKRLKVSFPGLPMLSWMPFRLFGTGSWSTRELW</sequence>
<protein>
    <recommendedName>
        <fullName evidence="5">Secreted protein</fullName>
    </recommendedName>
</protein>
<keyword evidence="4" id="KW-1185">Reference proteome</keyword>
<keyword evidence="2" id="KW-0732">Signal</keyword>
<comment type="caution">
    <text evidence="3">The sequence shown here is derived from an EMBL/GenBank/DDBJ whole genome shotgun (WGS) entry which is preliminary data.</text>
</comment>